<dbReference type="Proteomes" id="UP000003434">
    <property type="component" value="Unassembled WGS sequence"/>
</dbReference>
<dbReference type="PANTHER" id="PTHR13696:SF52">
    <property type="entry name" value="PARA FAMILY PROTEIN CT_582"/>
    <property type="match status" value="1"/>
</dbReference>
<dbReference type="AlphaFoldDB" id="E6LK65"/>
<comment type="caution">
    <text evidence="2">The sequence shown here is derived from an EMBL/GenBank/DDBJ whole genome shotgun (WGS) entry which is preliminary data.</text>
</comment>
<sequence length="287" mass="32395">MGKVISIINMKGGVGKTTLCVGISDYLAEIGKKVLLIDADPQFNATQSLLDQYKASDNSFYTSQVINKEKTIFRLFSTTESLTKAYEYPTVDELKVALTDNLDLICGDLRLVLSNNSSNARFAKRIKTFIDKGNLKDKYDYIFIDCPPTLTIYTDSSLIASDYYLIPNRIDRYSIIGIDSLQSAIKGLISEEELPLKCLGIVYTMVYKNPPQKQEDLRQSFESKKSLEGIDIFSSQTTFYKSIQFGKLGANPTNYIKAKQDIIAVSRELMDRIEKEEKDVQRSNIIS</sequence>
<dbReference type="eggNOG" id="COG1192">
    <property type="taxonomic scope" value="Bacteria"/>
</dbReference>
<accession>E6LK65</accession>
<organism evidence="2 3">
    <name type="scientific">Lachnoanaerobaculum saburreum DSM 3986</name>
    <dbReference type="NCBI Taxonomy" id="887325"/>
    <lineage>
        <taxon>Bacteria</taxon>
        <taxon>Bacillati</taxon>
        <taxon>Bacillota</taxon>
        <taxon>Clostridia</taxon>
        <taxon>Lachnospirales</taxon>
        <taxon>Lachnospiraceae</taxon>
        <taxon>Lachnoanaerobaculum</taxon>
    </lineage>
</organism>
<dbReference type="SUPFAM" id="SSF52540">
    <property type="entry name" value="P-loop containing nucleoside triphosphate hydrolases"/>
    <property type="match status" value="1"/>
</dbReference>
<evidence type="ECO:0000259" key="1">
    <source>
        <dbReference type="Pfam" id="PF13614"/>
    </source>
</evidence>
<dbReference type="PANTHER" id="PTHR13696">
    <property type="entry name" value="P-LOOP CONTAINING NUCLEOSIDE TRIPHOSPHATE HYDROLASE"/>
    <property type="match status" value="1"/>
</dbReference>
<dbReference type="HOGENOM" id="CLU_037612_4_0_9"/>
<dbReference type="InterPro" id="IPR025669">
    <property type="entry name" value="AAA_dom"/>
</dbReference>
<protein>
    <submittedName>
        <fullName evidence="2">CobQ/CobB/MinD/ParA nucleotide binding domain protein</fullName>
    </submittedName>
</protein>
<dbReference type="EMBL" id="AEPW01000008">
    <property type="protein sequence ID" value="EFU77705.1"/>
    <property type="molecule type" value="Genomic_DNA"/>
</dbReference>
<name>E6LK65_9FIRM</name>
<evidence type="ECO:0000313" key="3">
    <source>
        <dbReference type="Proteomes" id="UP000003434"/>
    </source>
</evidence>
<dbReference type="CDD" id="cd02042">
    <property type="entry name" value="ParAB_family"/>
    <property type="match status" value="1"/>
</dbReference>
<dbReference type="RefSeq" id="WP_008750121.1">
    <property type="nucleotide sequence ID" value="NZ_GL622296.1"/>
</dbReference>
<evidence type="ECO:0000313" key="2">
    <source>
        <dbReference type="EMBL" id="EFU77705.1"/>
    </source>
</evidence>
<dbReference type="InterPro" id="IPR027417">
    <property type="entry name" value="P-loop_NTPase"/>
</dbReference>
<proteinExistence type="predicted"/>
<gene>
    <name evidence="2" type="ORF">HMPREF0381_0350</name>
</gene>
<dbReference type="Gene3D" id="3.40.50.300">
    <property type="entry name" value="P-loop containing nucleotide triphosphate hydrolases"/>
    <property type="match status" value="1"/>
</dbReference>
<reference evidence="2 3" key="1">
    <citation type="submission" date="2010-12" db="EMBL/GenBank/DDBJ databases">
        <authorList>
            <person name="Muzny D."/>
            <person name="Qin X."/>
            <person name="Deng J."/>
            <person name="Jiang H."/>
            <person name="Liu Y."/>
            <person name="Qu J."/>
            <person name="Song X.-Z."/>
            <person name="Zhang L."/>
            <person name="Thornton R."/>
            <person name="Coyle M."/>
            <person name="Francisco L."/>
            <person name="Jackson L."/>
            <person name="Javaid M."/>
            <person name="Korchina V."/>
            <person name="Kovar C."/>
            <person name="Mata R."/>
            <person name="Mathew T."/>
            <person name="Ngo R."/>
            <person name="Nguyen L."/>
            <person name="Nguyen N."/>
            <person name="Okwuonu G."/>
            <person name="Ongeri F."/>
            <person name="Pham C."/>
            <person name="Simmons D."/>
            <person name="Wilczek-Boney K."/>
            <person name="Hale W."/>
            <person name="Jakkamsetti A."/>
            <person name="Pham P."/>
            <person name="Ruth R."/>
            <person name="San Lucas F."/>
            <person name="Warren J."/>
            <person name="Zhang J."/>
            <person name="Zhao Z."/>
            <person name="Zhou C."/>
            <person name="Zhu D."/>
            <person name="Lee S."/>
            <person name="Bess C."/>
            <person name="Blankenburg K."/>
            <person name="Forbes L."/>
            <person name="Fu Q."/>
            <person name="Gubbala S."/>
            <person name="Hirani K."/>
            <person name="Jayaseelan J.C."/>
            <person name="Lara F."/>
            <person name="Munidasa M."/>
            <person name="Palculict T."/>
            <person name="Patil S."/>
            <person name="Pu L.-L."/>
            <person name="Saada N."/>
            <person name="Tang L."/>
            <person name="Weissenberger G."/>
            <person name="Zhu Y."/>
            <person name="Hemphill L."/>
            <person name="Shang Y."/>
            <person name="Youmans B."/>
            <person name="Ayvaz T."/>
            <person name="Ross M."/>
            <person name="Santibanez J."/>
            <person name="Aqrawi P."/>
            <person name="Gross S."/>
            <person name="Joshi V."/>
            <person name="Fowler G."/>
            <person name="Nazareth L."/>
            <person name="Reid J."/>
            <person name="Worley K."/>
            <person name="Petrosino J."/>
            <person name="Highlander S."/>
            <person name="Gibbs R."/>
        </authorList>
    </citation>
    <scope>NUCLEOTIDE SEQUENCE [LARGE SCALE GENOMIC DNA]</scope>
    <source>
        <strain evidence="2 3">DSM 3986</strain>
    </source>
</reference>
<dbReference type="InterPro" id="IPR050678">
    <property type="entry name" value="DNA_Partitioning_ATPase"/>
</dbReference>
<dbReference type="Pfam" id="PF13614">
    <property type="entry name" value="AAA_31"/>
    <property type="match status" value="1"/>
</dbReference>
<feature type="domain" description="AAA" evidence="1">
    <location>
        <begin position="3"/>
        <end position="191"/>
    </location>
</feature>